<dbReference type="Pfam" id="PF07677">
    <property type="entry name" value="A2M_recep"/>
    <property type="match status" value="1"/>
</dbReference>
<dbReference type="InterPro" id="IPR002890">
    <property type="entry name" value="MG2"/>
</dbReference>
<dbReference type="InterPro" id="IPR041555">
    <property type="entry name" value="MG3"/>
</dbReference>
<evidence type="ECO:0000259" key="6">
    <source>
        <dbReference type="PROSITE" id="PS01178"/>
    </source>
</evidence>
<dbReference type="SMART" id="SM01360">
    <property type="entry name" value="A2M"/>
    <property type="match status" value="1"/>
</dbReference>
<reference evidence="9" key="1">
    <citation type="submission" date="2025-08" db="UniProtKB">
        <authorList>
            <consortium name="RefSeq"/>
        </authorList>
    </citation>
    <scope>IDENTIFICATION</scope>
</reference>
<dbReference type="InterPro" id="IPR001599">
    <property type="entry name" value="Macroglobln_a2"/>
</dbReference>
<dbReference type="InterPro" id="IPR041425">
    <property type="entry name" value="C3/4/5_MG1"/>
</dbReference>
<evidence type="ECO:0000256" key="3">
    <source>
        <dbReference type="ARBA" id="ARBA00022966"/>
    </source>
</evidence>
<dbReference type="FunFam" id="2.60.40.1930:FF:000008">
    <property type="entry name" value="Complement C3"/>
    <property type="match status" value="1"/>
</dbReference>
<evidence type="ECO:0000259" key="7">
    <source>
        <dbReference type="PROSITE" id="PS50189"/>
    </source>
</evidence>
<keyword evidence="5" id="KW-0732">Signal</keyword>
<dbReference type="InterPro" id="IPR040839">
    <property type="entry name" value="MG4"/>
</dbReference>
<dbReference type="SMART" id="SM01359">
    <property type="entry name" value="A2M_N_2"/>
    <property type="match status" value="1"/>
</dbReference>
<dbReference type="InterPro" id="IPR008930">
    <property type="entry name" value="Terpenoid_cyclase/PrenylTrfase"/>
</dbReference>
<dbReference type="GO" id="GO:0005615">
    <property type="term" value="C:extracellular space"/>
    <property type="evidence" value="ECO:0007669"/>
    <property type="project" value="InterPro"/>
</dbReference>
<dbReference type="CDD" id="cd02896">
    <property type="entry name" value="complement_C3_C4_C5"/>
    <property type="match status" value="1"/>
</dbReference>
<dbReference type="GO" id="GO:0004866">
    <property type="term" value="F:endopeptidase inhibitor activity"/>
    <property type="evidence" value="ECO:0007669"/>
    <property type="project" value="InterPro"/>
</dbReference>
<comment type="subcellular location">
    <subcellularLocation>
        <location evidence="1">Secreted</location>
    </subcellularLocation>
</comment>
<dbReference type="PROSITE" id="PS50189">
    <property type="entry name" value="NTR"/>
    <property type="match status" value="1"/>
</dbReference>
<dbReference type="GeneID" id="115817195"/>
<dbReference type="Gene3D" id="2.60.120.1540">
    <property type="match status" value="1"/>
</dbReference>
<dbReference type="Pfam" id="PF21308">
    <property type="entry name" value="C3_CUB2"/>
    <property type="match status" value="1"/>
</dbReference>
<organism evidence="8 9">
    <name type="scientific">Chanos chanos</name>
    <name type="common">Milkfish</name>
    <name type="synonym">Mugil chanos</name>
    <dbReference type="NCBI Taxonomy" id="29144"/>
    <lineage>
        <taxon>Eukaryota</taxon>
        <taxon>Metazoa</taxon>
        <taxon>Chordata</taxon>
        <taxon>Craniata</taxon>
        <taxon>Vertebrata</taxon>
        <taxon>Euteleostomi</taxon>
        <taxon>Actinopterygii</taxon>
        <taxon>Neopterygii</taxon>
        <taxon>Teleostei</taxon>
        <taxon>Ostariophysi</taxon>
        <taxon>Gonorynchiformes</taxon>
        <taxon>Chanidae</taxon>
        <taxon>Chanos</taxon>
    </lineage>
</organism>
<dbReference type="Gene3D" id="2.60.40.10">
    <property type="entry name" value="Immunoglobulins"/>
    <property type="match status" value="2"/>
</dbReference>
<evidence type="ECO:0000256" key="4">
    <source>
        <dbReference type="ARBA" id="ARBA00023157"/>
    </source>
</evidence>
<proteinExistence type="predicted"/>
<dbReference type="Gene3D" id="6.20.50.160">
    <property type="match status" value="1"/>
</dbReference>
<keyword evidence="4" id="KW-1015">Disulfide bond</keyword>
<feature type="domain" description="NTR" evidence="7">
    <location>
        <begin position="1503"/>
        <end position="1649"/>
    </location>
</feature>
<dbReference type="CDD" id="cd00017">
    <property type="entry name" value="ANATO"/>
    <property type="match status" value="1"/>
</dbReference>
<dbReference type="InterPro" id="IPR001134">
    <property type="entry name" value="Netrin_domain"/>
</dbReference>
<dbReference type="InterPro" id="IPR036595">
    <property type="entry name" value="A-macroglobulin_rcpt-bd_sf"/>
</dbReference>
<dbReference type="InParanoid" id="A0A6J2VTA8"/>
<dbReference type="SUPFAM" id="SSF47686">
    <property type="entry name" value="Anaphylotoxins (complement system)"/>
    <property type="match status" value="1"/>
</dbReference>
<feature type="chain" id="PRO_5026835938" evidence="5">
    <location>
        <begin position="22"/>
        <end position="1653"/>
    </location>
</feature>
<dbReference type="InterPro" id="IPR011626">
    <property type="entry name" value="Alpha-macroglobulin_TED"/>
</dbReference>
<dbReference type="PROSITE" id="PS01178">
    <property type="entry name" value="ANAPHYLATOXIN_2"/>
    <property type="match status" value="1"/>
</dbReference>
<evidence type="ECO:0000313" key="8">
    <source>
        <dbReference type="Proteomes" id="UP000504632"/>
    </source>
</evidence>
<dbReference type="PANTHER" id="PTHR11412">
    <property type="entry name" value="MACROGLOBULIN / COMPLEMENT"/>
    <property type="match status" value="1"/>
</dbReference>
<dbReference type="InterPro" id="IPR018081">
    <property type="entry name" value="Anaphylatoxin_comp_syst"/>
</dbReference>
<dbReference type="Gene3D" id="2.40.50.120">
    <property type="match status" value="1"/>
</dbReference>
<dbReference type="InterPro" id="IPR008993">
    <property type="entry name" value="TIMP-like_OB-fold"/>
</dbReference>
<gene>
    <name evidence="9" type="primary">LOC115817195</name>
</gene>
<dbReference type="Pfam" id="PF00207">
    <property type="entry name" value="A2M"/>
    <property type="match status" value="1"/>
</dbReference>
<dbReference type="Gene3D" id="2.20.130.20">
    <property type="match status" value="1"/>
</dbReference>
<dbReference type="Pfam" id="PF01821">
    <property type="entry name" value="ANATO"/>
    <property type="match status" value="1"/>
</dbReference>
<dbReference type="PROSITE" id="PS00477">
    <property type="entry name" value="ALPHA_2_MACROGLOBULIN"/>
    <property type="match status" value="1"/>
</dbReference>
<evidence type="ECO:0000256" key="1">
    <source>
        <dbReference type="ARBA" id="ARBA00004613"/>
    </source>
</evidence>
<keyword evidence="2" id="KW-0964">Secreted</keyword>
<dbReference type="InterPro" id="IPR013783">
    <property type="entry name" value="Ig-like_fold"/>
</dbReference>
<dbReference type="FunFam" id="2.60.40.1940:FF:000001">
    <property type="entry name" value="Complement component C3"/>
    <property type="match status" value="1"/>
</dbReference>
<evidence type="ECO:0000256" key="5">
    <source>
        <dbReference type="SAM" id="SignalP"/>
    </source>
</evidence>
<dbReference type="Pfam" id="PF17790">
    <property type="entry name" value="MG1"/>
    <property type="match status" value="1"/>
</dbReference>
<dbReference type="InterPro" id="IPR019742">
    <property type="entry name" value="MacrogloblnA2_CS"/>
</dbReference>
<dbReference type="InterPro" id="IPR050473">
    <property type="entry name" value="A2M/Complement_sys"/>
</dbReference>
<dbReference type="Pfam" id="PF17791">
    <property type="entry name" value="MG3"/>
    <property type="match status" value="1"/>
</dbReference>
<dbReference type="RefSeq" id="XP_030636320.1">
    <property type="nucleotide sequence ID" value="XM_030780460.1"/>
</dbReference>
<dbReference type="InterPro" id="IPR018933">
    <property type="entry name" value="Netrin_module_non-TIMP"/>
</dbReference>
<name>A0A6J2VTA8_CHACN</name>
<dbReference type="FunFam" id="2.60.40.10:FF:000155">
    <property type="entry name" value="complement C3 isoform X1"/>
    <property type="match status" value="1"/>
</dbReference>
<dbReference type="Pfam" id="PF07678">
    <property type="entry name" value="TED_complement"/>
    <property type="match status" value="1"/>
</dbReference>
<dbReference type="InterPro" id="IPR048848">
    <property type="entry name" value="C3_CUB2"/>
</dbReference>
<protein>
    <submittedName>
        <fullName evidence="9">Complement C3-like</fullName>
    </submittedName>
</protein>
<dbReference type="Gene3D" id="1.50.10.20">
    <property type="match status" value="1"/>
</dbReference>
<dbReference type="InterPro" id="IPR047565">
    <property type="entry name" value="Alpha-macroglob_thiol-ester_cl"/>
</dbReference>
<sequence length="1653" mass="184298">MHMDLVWLAVVSLSLPLVSECTPLYIMSAPNLLRVGTVERVFVEAQDYAGGSLNVKIRVLTYPSKNRELTSTQVTLREGNSFQDLVEIKVPDLENVFERKSLEKQYVYLQAQFPAKQLEKVVLLSFQHGYIFTQTDKTIYTPSGTVYYRVFPLNAGLQPSQSSVLVDFMTPDGITINREDLDSNSGMKSKSFKLPDPSSLGTWKLVSRFKTDPKTNFTVEFEVKEYVLPSFEVTLKPEKAFFYIDDDELMVKIKARYLFGKEVSGMAYVVFGVTTDENRKRSFPGSLQRVQIISGQGEASLKRAHILQSFPKIQELVGKQIHISVSVLTNTGSEMVEAQRSGIHIVTSPYSIHFIRTPKYFKPGMPFDVSVLVTNPDESPAKGVIVEVSPGRVRGRTAENGIAKVTINTEGGANTLAISVKTGDPLLTEPRQARSQMTALAYSPKHGSRNYLHIGVSAAELTIGDQLKINLNLGGSPGVQEQDFTLMVLSKGQIVSVNRIRRMRGQALVSLYLTVTKDMVPAFRLVAYYHVGSSEVVSDSVWVDVKDTCMGTLKVDVSRRQVTYEPHKPFSLKITGDPGAKVGLVAVDKGVYVLNNKNRLTQTKIWNIIEKHDTGCTAGSGKDSMGVFYDAGLLFESNTAGGTESRSEPTCPSPPKRRRRAITIVDFKNSLASKYTGMQRECCIDGMRDNILDYTCDRRSEFIVDGAECVQAFLRCCRETVSQRKENAESEQLLSESEDAAFTNSDDIVSRSEFPESWLWEEAMLPDCPGRDSNCATTSLMKNSVLKDSITTWEITAISVSKTRGICVADTLEMVVVKDFFIDLKLPYSAVRNEQLEIKAILHNYIDDDIQVRVFLLETRNVCSAATQKKKFQVTVRVRALSSRAVPFIIIPTDLGLHPIEVKAVVVGIGKHDGVKKKLLVVSEGVLTTKELKNIQLSPKNTDREEVKRIRAPSLKNQVPGTTSSTHISASAEVISVTVEKAISGESMGSLIRQPGGCGEQNMVGLTLPVIATHYLDRTRQWNQVGANLRNQAVNYINRGYAQQLSYRKADGSYAAYISRPSSTWLTAYVAKVFAMANEIVGIQRNVICSALSWLVQNVQAADGSFTERAPVITSSMTGNVRGRDTDVSMTAFVLIAMQEGRSICAGSIVGLENSMRRATDFVENRLNSVNNPYAVAMASYALANAGRLNTNILLRHAAPGRDHWPVHESLYFTLEATAYALLALTKVRDYQQAAPIVKWLGAQRRYGGGYGTTQSTIMVFQAVAEYRIHAEHVEDVGLDVEIQLSGRARPILWKFTPENVLLTRTEKIDHSEDITVTARGHGEVMLSIVALYYAKPTEDSSVCKNFELKVTFEKERRVTYPGASETYKLTIYTQYLGADRDATMSILDISLLTGFVADESDLKALSTGRERYIQRFEMDKVLSERGSLIIYLDKVSHTLKDKIAFRMHKVMNVGMLQPAGVTVYEYYSIENRCVKFYHPSKETGALSVICEKDVCQCALDKCNLQRKEGLDETKRNLKACERGIEFVYKATLESSETDLSTQMEIYHMKIIEAFKVGVDADVMDQRRSFFSSVICNEALGLKEGKDYLIMGRTTPPDLLLVDGSYQYTLGERTWIEYWPTKEDSRKSAALREAYKGMEVLIQDMLFGCKNDL</sequence>
<dbReference type="Gene3D" id="2.60.40.690">
    <property type="entry name" value="Alpha-macroglobulin, receptor-binding domain"/>
    <property type="match status" value="1"/>
</dbReference>
<dbReference type="SMART" id="SM00643">
    <property type="entry name" value="C345C"/>
    <property type="match status" value="1"/>
</dbReference>
<dbReference type="SUPFAM" id="SSF49410">
    <property type="entry name" value="Alpha-macroglobulin receptor domain"/>
    <property type="match status" value="1"/>
</dbReference>
<dbReference type="Pfam" id="PF01759">
    <property type="entry name" value="NTR"/>
    <property type="match status" value="1"/>
</dbReference>
<evidence type="ECO:0000256" key="2">
    <source>
        <dbReference type="ARBA" id="ARBA00022525"/>
    </source>
</evidence>
<dbReference type="PANTHER" id="PTHR11412:SF81">
    <property type="entry name" value="COMPLEMENT C3"/>
    <property type="match status" value="1"/>
</dbReference>
<dbReference type="SUPFAM" id="SSF48239">
    <property type="entry name" value="Terpenoid cyclases/Protein prenyltransferases"/>
    <property type="match status" value="1"/>
</dbReference>
<evidence type="ECO:0000313" key="9">
    <source>
        <dbReference type="RefSeq" id="XP_030636320.1"/>
    </source>
</evidence>
<dbReference type="Pfam" id="PF07703">
    <property type="entry name" value="A2M_BRD"/>
    <property type="match status" value="1"/>
</dbReference>
<dbReference type="Gene3D" id="1.20.91.20">
    <property type="entry name" value="Anaphylotoxins (complement system)"/>
    <property type="match status" value="1"/>
</dbReference>
<dbReference type="Gene3D" id="2.60.40.1940">
    <property type="match status" value="1"/>
</dbReference>
<dbReference type="Pfam" id="PF01835">
    <property type="entry name" value="MG2"/>
    <property type="match status" value="1"/>
</dbReference>
<keyword evidence="8" id="KW-1185">Reference proteome</keyword>
<dbReference type="Pfam" id="PF17789">
    <property type="entry name" value="MG4"/>
    <property type="match status" value="1"/>
</dbReference>
<dbReference type="Gene3D" id="2.60.40.1930">
    <property type="match status" value="3"/>
</dbReference>
<keyword evidence="3" id="KW-0882">Thioester bond</keyword>
<accession>A0A6J2VTA8</accession>
<feature type="signal peptide" evidence="5">
    <location>
        <begin position="1"/>
        <end position="21"/>
    </location>
</feature>
<dbReference type="InterPro" id="IPR009048">
    <property type="entry name" value="A-macroglobulin_rcpt-bd"/>
</dbReference>
<dbReference type="OrthoDB" id="6359008at2759"/>
<dbReference type="SUPFAM" id="SSF50242">
    <property type="entry name" value="TIMP-like"/>
    <property type="match status" value="1"/>
</dbReference>
<dbReference type="SMART" id="SM01361">
    <property type="entry name" value="A2M_recep"/>
    <property type="match status" value="1"/>
</dbReference>
<dbReference type="PROSITE" id="PS01177">
    <property type="entry name" value="ANAPHYLATOXIN_1"/>
    <property type="match status" value="1"/>
</dbReference>
<dbReference type="SMART" id="SM01419">
    <property type="entry name" value="Thiol-ester_cl"/>
    <property type="match status" value="1"/>
</dbReference>
<feature type="domain" description="Anaphylatoxin-like" evidence="6">
    <location>
        <begin position="682"/>
        <end position="717"/>
    </location>
</feature>
<dbReference type="InterPro" id="IPR011625">
    <property type="entry name" value="A2M_N_BRD"/>
</dbReference>
<dbReference type="Proteomes" id="UP000504632">
    <property type="component" value="Chromosome 7"/>
</dbReference>
<dbReference type="InterPro" id="IPR000020">
    <property type="entry name" value="Anaphylatoxin/fibulin"/>
</dbReference>
<dbReference type="SMART" id="SM00104">
    <property type="entry name" value="ANATO"/>
    <property type="match status" value="1"/>
</dbReference>